<feature type="compositionally biased region" description="Polar residues" evidence="1">
    <location>
        <begin position="316"/>
        <end position="338"/>
    </location>
</feature>
<feature type="compositionally biased region" description="Polar residues" evidence="1">
    <location>
        <begin position="275"/>
        <end position="287"/>
    </location>
</feature>
<feature type="region of interest" description="Disordered" evidence="1">
    <location>
        <begin position="889"/>
        <end position="911"/>
    </location>
</feature>
<dbReference type="InterPro" id="IPR036028">
    <property type="entry name" value="SH3-like_dom_sf"/>
</dbReference>
<feature type="compositionally biased region" description="Polar residues" evidence="1">
    <location>
        <begin position="358"/>
        <end position="380"/>
    </location>
</feature>
<evidence type="ECO:0000313" key="3">
    <source>
        <dbReference type="Proteomes" id="UP001305414"/>
    </source>
</evidence>
<evidence type="ECO:0008006" key="4">
    <source>
        <dbReference type="Google" id="ProtNLM"/>
    </source>
</evidence>
<keyword evidence="3" id="KW-1185">Reference proteome</keyword>
<reference evidence="2 3" key="1">
    <citation type="submission" date="2023-10" db="EMBL/GenBank/DDBJ databases">
        <title>Draft genome sequence of Xylaria bambusicola isolate GMP-LS, the root and basal stem rot pathogen of sugarcane in Indonesia.</title>
        <authorList>
            <person name="Selvaraj P."/>
            <person name="Muralishankar V."/>
            <person name="Muruganantham S."/>
            <person name="Sp S."/>
            <person name="Haryani S."/>
            <person name="Lau K.J.X."/>
            <person name="Naqvi N.I."/>
        </authorList>
    </citation>
    <scope>NUCLEOTIDE SEQUENCE [LARGE SCALE GENOMIC DNA]</scope>
    <source>
        <strain evidence="2">GMP-LS</strain>
    </source>
</reference>
<name>A0AAN7UA44_9PEZI</name>
<feature type="compositionally biased region" description="Polar residues" evidence="1">
    <location>
        <begin position="413"/>
        <end position="438"/>
    </location>
</feature>
<feature type="region of interest" description="Disordered" evidence="1">
    <location>
        <begin position="193"/>
        <end position="438"/>
    </location>
</feature>
<evidence type="ECO:0000313" key="2">
    <source>
        <dbReference type="EMBL" id="KAK5624348.1"/>
    </source>
</evidence>
<proteinExistence type="predicted"/>
<dbReference type="AlphaFoldDB" id="A0AAN7UA44"/>
<dbReference type="SUPFAM" id="SSF50044">
    <property type="entry name" value="SH3-domain"/>
    <property type="match status" value="1"/>
</dbReference>
<evidence type="ECO:0000256" key="1">
    <source>
        <dbReference type="SAM" id="MobiDB-lite"/>
    </source>
</evidence>
<feature type="compositionally biased region" description="Polar residues" evidence="1">
    <location>
        <begin position="899"/>
        <end position="911"/>
    </location>
</feature>
<gene>
    <name evidence="2" type="ORF">RRF57_000064</name>
</gene>
<protein>
    <recommendedName>
        <fullName evidence="4">SH3 domain-containing protein</fullName>
    </recommendedName>
</protein>
<feature type="compositionally biased region" description="Pro residues" evidence="1">
    <location>
        <begin position="227"/>
        <end position="241"/>
    </location>
</feature>
<dbReference type="EMBL" id="JAWHQM010000001">
    <property type="protein sequence ID" value="KAK5624348.1"/>
    <property type="molecule type" value="Genomic_DNA"/>
</dbReference>
<dbReference type="Proteomes" id="UP001305414">
    <property type="component" value="Unassembled WGS sequence"/>
</dbReference>
<organism evidence="2 3">
    <name type="scientific">Xylaria bambusicola</name>
    <dbReference type="NCBI Taxonomy" id="326684"/>
    <lineage>
        <taxon>Eukaryota</taxon>
        <taxon>Fungi</taxon>
        <taxon>Dikarya</taxon>
        <taxon>Ascomycota</taxon>
        <taxon>Pezizomycotina</taxon>
        <taxon>Sordariomycetes</taxon>
        <taxon>Xylariomycetidae</taxon>
        <taxon>Xylariales</taxon>
        <taxon>Xylariaceae</taxon>
        <taxon>Xylaria</taxon>
    </lineage>
</organism>
<dbReference type="Gene3D" id="2.30.30.40">
    <property type="entry name" value="SH3 Domains"/>
    <property type="match status" value="1"/>
</dbReference>
<comment type="caution">
    <text evidence="2">The sequence shown here is derived from an EMBL/GenBank/DDBJ whole genome shotgun (WGS) entry which is preliminary data.</text>
</comment>
<accession>A0AAN7UA44</accession>
<sequence length="911" mass="100289">MGVATLRHKTIRAMAEEVETLVLAQFREIVEKGKTAIENVESAGGEAPAPMLKAAQSLVDWGEKALKKIEPVSTANYEEYGSHFVNALKENDEIAQFRSQLEELLWDFDEYVEVKQFDAEKFSELQKVSKTAALKIVEILRRMMKLAPPMPILHSHAHLEAEPSTSMNTYLIPENKGKLTRYLDGSISGVITAEAGSDGSLSNTAEALRSPRPNSDLDRTSWRPSGPSEPPLGPPPAPPSINPWQIGKSPTSPVTHPEEWEGYVRRPPVAPDSPTIPQTQLVSPTKNQLDDLRSRELDEDGMRDEQEQQLRAASRSEGSLSPLQMNRWTNSTQGSADSARSPHVHPHAGFVRNPDSFAPSQGHGTTISRAPSGTSATGNLSPRPDKRPGSRAASSLSRDRENNLAGQPGYPPRTTSVTNQNSYSYVLSSRRPSTESINSSVFDIVESLSPTDTGPSMTPRQPFQSATAPYQAAGFPPRYPGPPPLYQSPVSDRRTSGVTIRSQSSGGRTAHPTVGLRGVDEGLIPVDMESSMNEAPIRIREPDCAITPASSFYKQKGLCKGAEEAQRGQLGFKRIKRPVGGFSTTIVAKCTHCLFELDFKSVEQDLNNESSGNFTSNTVGFRLRILQKSHLPIRVIDEQLYSCLFCIQSGHTLEESDATVFFNQKQLFAHLARHPRPLPRVPGVTVIEDPELPPHLKDNFDLHFPHPPIESVMVGITREVARLPAAVATDTRKISNGIMRLPPDRQAALHFCVGAKIVGIEFPVKYEGKWAIGWHDGVRAVFEADAVQLQAPPNSEVKMQGTSSIQAVARWKWNQKGDDRWLKFDKGDIIRNISWAYADHWCWSGTTSKGSGLFPQSHLDPNSIKTSDSEDGGSVASWEKKNPLKFSIRGKKESRKAGSFSSQEGWKSNVY</sequence>